<gene>
    <name evidence="1" type="ORF">FHK81_05045</name>
</gene>
<comment type="caution">
    <text evidence="1">The sequence shown here is derived from an EMBL/GenBank/DDBJ whole genome shotgun (WGS) entry which is preliminary data.</text>
</comment>
<dbReference type="RefSeq" id="WP_273132769.1">
    <property type="nucleotide sequence ID" value="NZ_VMRX01000011.1"/>
</dbReference>
<protein>
    <submittedName>
        <fullName evidence="1">Uncharacterized protein</fullName>
    </submittedName>
</protein>
<dbReference type="AlphaFoldDB" id="A0A558BE65"/>
<dbReference type="Proteomes" id="UP000319142">
    <property type="component" value="Unassembled WGS sequence"/>
</dbReference>
<reference evidence="1 2" key="1">
    <citation type="submission" date="2019-07" db="EMBL/GenBank/DDBJ databases">
        <title>The pathways for chlorine oxyanion respiration interact through the shared metabolite chlorate.</title>
        <authorList>
            <person name="Barnum T.P."/>
            <person name="Cheng Y."/>
            <person name="Hill K.A."/>
            <person name="Lucas L.N."/>
            <person name="Carlson H.K."/>
            <person name="Coates J.D."/>
        </authorList>
    </citation>
    <scope>NUCLEOTIDE SEQUENCE [LARGE SCALE GENOMIC DNA]</scope>
    <source>
        <strain evidence="1">UCB</strain>
    </source>
</reference>
<dbReference type="EMBL" id="VMRX01000011">
    <property type="protein sequence ID" value="TVT34806.1"/>
    <property type="molecule type" value="Genomic_DNA"/>
</dbReference>
<name>A0A558BE65_9GAMM</name>
<evidence type="ECO:0000313" key="1">
    <source>
        <dbReference type="EMBL" id="TVT34806.1"/>
    </source>
</evidence>
<proteinExistence type="predicted"/>
<sequence length="149" mass="16606">MIRAIVTGGLLIAAVAILALAPDYLNEASNEEQKPPCDLLAGPCSWQTDQGQWQVMLTPGPKGDQGVEYQLQVTVPEAPDRFLAVLRGENMYMGEYPVPLVREESLEYRARFTAPFCTTGSEMIWRIDFQDGQDLIENVPSTLVFRAEK</sequence>
<accession>A0A558BE65</accession>
<evidence type="ECO:0000313" key="2">
    <source>
        <dbReference type="Proteomes" id="UP000319142"/>
    </source>
</evidence>
<organism evidence="1 2">
    <name type="scientific">Marinobacter vinifirmus</name>
    <dbReference type="NCBI Taxonomy" id="355591"/>
    <lineage>
        <taxon>Bacteria</taxon>
        <taxon>Pseudomonadati</taxon>
        <taxon>Pseudomonadota</taxon>
        <taxon>Gammaproteobacteria</taxon>
        <taxon>Pseudomonadales</taxon>
        <taxon>Marinobacteraceae</taxon>
        <taxon>Marinobacter</taxon>
    </lineage>
</organism>